<dbReference type="SMART" id="SM00534">
    <property type="entry name" value="MUTSac"/>
    <property type="match status" value="1"/>
</dbReference>
<dbReference type="PANTHER" id="PTHR11361:SF99">
    <property type="entry name" value="DNA MISMATCH REPAIR PROTEIN"/>
    <property type="match status" value="1"/>
</dbReference>
<keyword evidence="7" id="KW-1185">Reference proteome</keyword>
<dbReference type="Proteomes" id="UP000295274">
    <property type="component" value="Unassembled WGS sequence"/>
</dbReference>
<evidence type="ECO:0000256" key="3">
    <source>
        <dbReference type="ARBA" id="ARBA00023125"/>
    </source>
</evidence>
<dbReference type="Pfam" id="PF00488">
    <property type="entry name" value="MutS_V"/>
    <property type="match status" value="1"/>
</dbReference>
<dbReference type="GO" id="GO:0005524">
    <property type="term" value="F:ATP binding"/>
    <property type="evidence" value="ECO:0007669"/>
    <property type="project" value="UniProtKB-KW"/>
</dbReference>
<proteinExistence type="predicted"/>
<comment type="caution">
    <text evidence="6">The sequence shown here is derived from an EMBL/GenBank/DDBJ whole genome shotgun (WGS) entry which is preliminary data.</text>
</comment>
<feature type="domain" description="DNA mismatch repair proteins mutS family" evidence="5">
    <location>
        <begin position="415"/>
        <end position="587"/>
    </location>
</feature>
<dbReference type="EMBL" id="SNZW01000011">
    <property type="protein sequence ID" value="TDS19123.1"/>
    <property type="molecule type" value="Genomic_DNA"/>
</dbReference>
<dbReference type="GO" id="GO:0005829">
    <property type="term" value="C:cytosol"/>
    <property type="evidence" value="ECO:0007669"/>
    <property type="project" value="TreeGrafter"/>
</dbReference>
<evidence type="ECO:0000256" key="4">
    <source>
        <dbReference type="SAM" id="Phobius"/>
    </source>
</evidence>
<dbReference type="SUPFAM" id="SSF52540">
    <property type="entry name" value="P-loop containing nucleoside triphosphate hydrolases"/>
    <property type="match status" value="1"/>
</dbReference>
<dbReference type="InterPro" id="IPR000432">
    <property type="entry name" value="DNA_mismatch_repair_MutS_C"/>
</dbReference>
<reference evidence="6 7" key="1">
    <citation type="submission" date="2019-03" db="EMBL/GenBank/DDBJ databases">
        <title>Genomic Encyclopedia of Type Strains, Phase III (KMG-III): the genomes of soil and plant-associated and newly described type strains.</title>
        <authorList>
            <person name="Whitman W."/>
        </authorList>
    </citation>
    <scope>NUCLEOTIDE SEQUENCE [LARGE SCALE GENOMIC DNA]</scope>
    <source>
        <strain evidence="6 7">CECT 8455</strain>
    </source>
</reference>
<evidence type="ECO:0000259" key="5">
    <source>
        <dbReference type="SMART" id="SM00534"/>
    </source>
</evidence>
<feature type="transmembrane region" description="Helical" evidence="4">
    <location>
        <begin position="209"/>
        <end position="227"/>
    </location>
</feature>
<dbReference type="Gene3D" id="3.40.50.300">
    <property type="entry name" value="P-loop containing nucleotide triphosphate hydrolases"/>
    <property type="match status" value="1"/>
</dbReference>
<evidence type="ECO:0000313" key="7">
    <source>
        <dbReference type="Proteomes" id="UP000295274"/>
    </source>
</evidence>
<dbReference type="PANTHER" id="PTHR11361">
    <property type="entry name" value="DNA MISMATCH REPAIR PROTEIN MUTS FAMILY MEMBER"/>
    <property type="match status" value="1"/>
</dbReference>
<keyword evidence="1" id="KW-0547">Nucleotide-binding</keyword>
<keyword evidence="4" id="KW-1133">Transmembrane helix</keyword>
<keyword evidence="4" id="KW-0472">Membrane</keyword>
<keyword evidence="4" id="KW-0812">Transmembrane</keyword>
<sequence length="590" mass="67197">MNNLEEFYTQRVQKFDEVIDALNKKLFLFSTLRLLIFLGTIAALYFASINAKYVVAVLFVGIPLFLFLVSKYTNLKLQKAKIEELRNINLVELQVLKRDFSNLSNGKEFADDIHFFSQDIDLFGEGSFYQISNRTKLAEGSLLLADIYKENSINDIKQKQEAIAEIGEKVDWRQEFSAMAALTKTEMSTHTIVKWLKNYEPFVPKAMRFIPLVFSIISVCIFIAYFLDFLPETVLIMWLVLGMIIVGVFSKKVTNLGQNATKMKSTFDQYNQLLSMIETTEFSSGLLKKQKSNILSNGENNSKVLKKFASLLSNLDRNNNLLYLIFANGFFLRSLTDCLAVENWIQKHGKSVESWFNTIAFFDAYNSFGNFAFNHPTFTYPNLTDDGVVLKSKNAGHPLLDPKKSILNDITIKGGQFFIITGANMAGKSTFLRTVSLQIMMANVGLPVCAEAVSYSPIKLITSMRTTDSLTDDESYFFSELKRLRYIVDEIQTDRYFIVLDEILKGTNSTDKALGSRKFVERLVKSRSTGIIATHDLSLCEVAKEYNAVKNHYFDAEIIDNELHFDYTFKDGICQNMNASFLLKKMGIIE</sequence>
<feature type="transmembrane region" description="Helical" evidence="4">
    <location>
        <begin position="53"/>
        <end position="72"/>
    </location>
</feature>
<dbReference type="InterPro" id="IPR027417">
    <property type="entry name" value="P-loop_NTPase"/>
</dbReference>
<protein>
    <submittedName>
        <fullName evidence="6">MutS-like protein</fullName>
    </submittedName>
</protein>
<organism evidence="6 7">
    <name type="scientific">Maribacter caenipelagi</name>
    <dbReference type="NCBI Taxonomy" id="1447781"/>
    <lineage>
        <taxon>Bacteria</taxon>
        <taxon>Pseudomonadati</taxon>
        <taxon>Bacteroidota</taxon>
        <taxon>Flavobacteriia</taxon>
        <taxon>Flavobacteriales</taxon>
        <taxon>Flavobacteriaceae</taxon>
        <taxon>Maribacter</taxon>
    </lineage>
</organism>
<dbReference type="GO" id="GO:0006298">
    <property type="term" value="P:mismatch repair"/>
    <property type="evidence" value="ECO:0007669"/>
    <property type="project" value="InterPro"/>
</dbReference>
<evidence type="ECO:0000256" key="1">
    <source>
        <dbReference type="ARBA" id="ARBA00022741"/>
    </source>
</evidence>
<gene>
    <name evidence="6" type="ORF">DFQ03_0840</name>
</gene>
<accession>A0A4R7DCI4</accession>
<keyword evidence="2" id="KW-0067">ATP-binding</keyword>
<dbReference type="InterPro" id="IPR045076">
    <property type="entry name" value="MutS"/>
</dbReference>
<dbReference type="RefSeq" id="WP_133671716.1">
    <property type="nucleotide sequence ID" value="NZ_SNZW01000011.1"/>
</dbReference>
<feature type="transmembrane region" description="Helical" evidence="4">
    <location>
        <begin position="26"/>
        <end position="47"/>
    </location>
</feature>
<feature type="transmembrane region" description="Helical" evidence="4">
    <location>
        <begin position="233"/>
        <end position="250"/>
    </location>
</feature>
<name>A0A4R7DCI4_9FLAO</name>
<dbReference type="GO" id="GO:0030983">
    <property type="term" value="F:mismatched DNA binding"/>
    <property type="evidence" value="ECO:0007669"/>
    <property type="project" value="InterPro"/>
</dbReference>
<keyword evidence="3" id="KW-0238">DNA-binding</keyword>
<evidence type="ECO:0000313" key="6">
    <source>
        <dbReference type="EMBL" id="TDS19123.1"/>
    </source>
</evidence>
<dbReference type="GO" id="GO:0140664">
    <property type="term" value="F:ATP-dependent DNA damage sensor activity"/>
    <property type="evidence" value="ECO:0007669"/>
    <property type="project" value="InterPro"/>
</dbReference>
<dbReference type="AlphaFoldDB" id="A0A4R7DCI4"/>
<evidence type="ECO:0000256" key="2">
    <source>
        <dbReference type="ARBA" id="ARBA00022840"/>
    </source>
</evidence>
<dbReference type="OrthoDB" id="9802448at2"/>